<evidence type="ECO:0000313" key="1">
    <source>
        <dbReference type="EMBL" id="RBO90467.1"/>
    </source>
</evidence>
<sequence>MNQFETYTQRVIGGYRAFLRTPADAFAKPIMSKGGRPELFPNKLAAVEAVMLHLVRYVNGHLYRHGEVAGETTATADAAFNQVLKQKGKTRVITVAYRGKSSRCQRK</sequence>
<organism evidence="1 2">
    <name type="scientific">Pseudochrobactrum asaccharolyticum</name>
    <dbReference type="NCBI Taxonomy" id="354351"/>
    <lineage>
        <taxon>Bacteria</taxon>
        <taxon>Pseudomonadati</taxon>
        <taxon>Pseudomonadota</taxon>
        <taxon>Alphaproteobacteria</taxon>
        <taxon>Hyphomicrobiales</taxon>
        <taxon>Brucellaceae</taxon>
        <taxon>Pseudochrobactrum</taxon>
    </lineage>
</organism>
<protein>
    <submittedName>
        <fullName evidence="1">Uncharacterized protein</fullName>
    </submittedName>
</protein>
<evidence type="ECO:0000313" key="2">
    <source>
        <dbReference type="Proteomes" id="UP000252893"/>
    </source>
</evidence>
<proteinExistence type="predicted"/>
<keyword evidence="2" id="KW-1185">Reference proteome</keyword>
<dbReference type="AlphaFoldDB" id="A0A366DK56"/>
<dbReference type="OrthoDB" id="8372454at2"/>
<comment type="caution">
    <text evidence="1">The sequence shown here is derived from an EMBL/GenBank/DDBJ whole genome shotgun (WGS) entry which is preliminary data.</text>
</comment>
<reference evidence="1 2" key="1">
    <citation type="submission" date="2018-06" db="EMBL/GenBank/DDBJ databases">
        <title>Genomic Encyclopedia of Type Strains, Phase IV (KMG-IV): sequencing the most valuable type-strain genomes for metagenomic binning, comparative biology and taxonomic classification.</title>
        <authorList>
            <person name="Goeker M."/>
        </authorList>
    </citation>
    <scope>NUCLEOTIDE SEQUENCE [LARGE SCALE GENOMIC DNA]</scope>
    <source>
        <strain evidence="1 2">DSM 25619</strain>
    </source>
</reference>
<dbReference type="Proteomes" id="UP000252893">
    <property type="component" value="Unassembled WGS sequence"/>
</dbReference>
<gene>
    <name evidence="1" type="ORF">DFR47_11328</name>
</gene>
<dbReference type="RefSeq" id="WP_113946221.1">
    <property type="nucleotide sequence ID" value="NZ_JBHEEG010000005.1"/>
</dbReference>
<accession>A0A366DK56</accession>
<name>A0A366DK56_9HYPH</name>
<dbReference type="EMBL" id="QNRH01000013">
    <property type="protein sequence ID" value="RBO90467.1"/>
    <property type="molecule type" value="Genomic_DNA"/>
</dbReference>